<dbReference type="WBParaSite" id="PSAMB.scaffold8585size6055.g31562.t1">
    <property type="protein sequence ID" value="PSAMB.scaffold8585size6055.g31562.t1"/>
    <property type="gene ID" value="PSAMB.scaffold8585size6055.g31562"/>
</dbReference>
<proteinExistence type="predicted"/>
<dbReference type="SUPFAM" id="SSF51905">
    <property type="entry name" value="FAD/NAD(P)-binding domain"/>
    <property type="match status" value="1"/>
</dbReference>
<name>A0A914XME7_9BILA</name>
<dbReference type="Gene3D" id="3.50.50.60">
    <property type="entry name" value="FAD/NAD(P)-binding domain"/>
    <property type="match status" value="1"/>
</dbReference>
<dbReference type="PANTHER" id="PTHR13847">
    <property type="entry name" value="SARCOSINE DEHYDROGENASE-RELATED"/>
    <property type="match status" value="1"/>
</dbReference>
<organism evidence="2 3">
    <name type="scientific">Plectus sambesii</name>
    <dbReference type="NCBI Taxonomy" id="2011161"/>
    <lineage>
        <taxon>Eukaryota</taxon>
        <taxon>Metazoa</taxon>
        <taxon>Ecdysozoa</taxon>
        <taxon>Nematoda</taxon>
        <taxon>Chromadorea</taxon>
        <taxon>Plectida</taxon>
        <taxon>Plectina</taxon>
        <taxon>Plectoidea</taxon>
        <taxon>Plectidae</taxon>
        <taxon>Plectus</taxon>
    </lineage>
</organism>
<keyword evidence="2" id="KW-1185">Reference proteome</keyword>
<dbReference type="InterPro" id="IPR006076">
    <property type="entry name" value="FAD-dep_OxRdtase"/>
</dbReference>
<evidence type="ECO:0000313" key="2">
    <source>
        <dbReference type="Proteomes" id="UP000887566"/>
    </source>
</evidence>
<reference evidence="3" key="1">
    <citation type="submission" date="2022-11" db="UniProtKB">
        <authorList>
            <consortium name="WormBaseParasite"/>
        </authorList>
    </citation>
    <scope>IDENTIFICATION</scope>
</reference>
<dbReference type="PANTHER" id="PTHR13847:SF193">
    <property type="entry name" value="PYRUVATE DEHYDROGENASE PHOSPHATASE REGULATORY SUBUNIT, MITOCHONDRIAL"/>
    <property type="match status" value="1"/>
</dbReference>
<sequence>MHQGRLTTAVRRWSTPFVIRSSSAQCHYSTTGESSSSSSSPSVPKQVEVVVCGGGITGLSVAYHLAKRGCSVALFERSIGCGGATGASAGLLSASMLWQDNSVQKMAQASIKLYKELSTGDRFRFNRCGRVYLAHSDSTAVSVRRMYAKARSLGQEAELIDDNTEMLAKWPSISTEDIQLALFIADDAVVDPIGLCRELSKRAAQEGAAIIEQCAVKEVLIGDQTKV</sequence>
<feature type="domain" description="FAD dependent oxidoreductase" evidence="1">
    <location>
        <begin position="49"/>
        <end position="220"/>
    </location>
</feature>
<dbReference type="Proteomes" id="UP000887566">
    <property type="component" value="Unplaced"/>
</dbReference>
<dbReference type="Gene3D" id="3.30.9.10">
    <property type="entry name" value="D-Amino Acid Oxidase, subunit A, domain 2"/>
    <property type="match status" value="1"/>
</dbReference>
<dbReference type="AlphaFoldDB" id="A0A914XME7"/>
<protein>
    <submittedName>
        <fullName evidence="3">FAD dependent oxidoreductase domain-containing protein</fullName>
    </submittedName>
</protein>
<evidence type="ECO:0000259" key="1">
    <source>
        <dbReference type="Pfam" id="PF01266"/>
    </source>
</evidence>
<dbReference type="InterPro" id="IPR036188">
    <property type="entry name" value="FAD/NAD-bd_sf"/>
</dbReference>
<dbReference type="GO" id="GO:0005759">
    <property type="term" value="C:mitochondrial matrix"/>
    <property type="evidence" value="ECO:0007669"/>
    <property type="project" value="TreeGrafter"/>
</dbReference>
<accession>A0A914XME7</accession>
<dbReference type="Pfam" id="PF01266">
    <property type="entry name" value="DAO"/>
    <property type="match status" value="1"/>
</dbReference>
<evidence type="ECO:0000313" key="3">
    <source>
        <dbReference type="WBParaSite" id="PSAMB.scaffold8585size6055.g31562.t1"/>
    </source>
</evidence>